<protein>
    <submittedName>
        <fullName evidence="1">Uncharacterized protein</fullName>
    </submittedName>
</protein>
<keyword evidence="2" id="KW-1185">Reference proteome</keyword>
<sequence length="112" mass="12063">MARLLQEDAQAAERCPLIGLTGARSSDFARDREQARERVLEVLHQQWAKCHSAPAPSLYFEVFIGEMASLVHQRLTAGGGYDDLAQAAVGMWGPNGAREASRSAAAAQPAIN</sequence>
<proteinExistence type="predicted"/>
<name>H0EBW2_9ACTN</name>
<evidence type="ECO:0000313" key="1">
    <source>
        <dbReference type="EMBL" id="EHN08839.1"/>
    </source>
</evidence>
<dbReference type="EMBL" id="AGUD01000319">
    <property type="protein sequence ID" value="EHN08839.1"/>
    <property type="molecule type" value="Genomic_DNA"/>
</dbReference>
<gene>
    <name evidence="1" type="ORF">PAI11_43450</name>
</gene>
<reference evidence="1 2" key="1">
    <citation type="journal article" date="2013" name="Biodegradation">
        <title>Quantitative proteomic analysis of ibuprofen-degrading Patulibacter sp. strain I11.</title>
        <authorList>
            <person name="Almeida B."/>
            <person name="Kjeldal H."/>
            <person name="Lolas I."/>
            <person name="Knudsen A.D."/>
            <person name="Carvalho G."/>
            <person name="Nielsen K.L."/>
            <person name="Barreto Crespo M.T."/>
            <person name="Stensballe A."/>
            <person name="Nielsen J.L."/>
        </authorList>
    </citation>
    <scope>NUCLEOTIDE SEQUENCE [LARGE SCALE GENOMIC DNA]</scope>
    <source>
        <strain evidence="1 2">I11</strain>
    </source>
</reference>
<comment type="caution">
    <text evidence="1">The sequence shown here is derived from an EMBL/GenBank/DDBJ whole genome shotgun (WGS) entry which is preliminary data.</text>
</comment>
<dbReference type="Proteomes" id="UP000005143">
    <property type="component" value="Unassembled WGS sequence"/>
</dbReference>
<dbReference type="AlphaFoldDB" id="H0EBW2"/>
<organism evidence="1 2">
    <name type="scientific">Patulibacter medicamentivorans</name>
    <dbReference type="NCBI Taxonomy" id="1097667"/>
    <lineage>
        <taxon>Bacteria</taxon>
        <taxon>Bacillati</taxon>
        <taxon>Actinomycetota</taxon>
        <taxon>Thermoleophilia</taxon>
        <taxon>Solirubrobacterales</taxon>
        <taxon>Patulibacteraceae</taxon>
        <taxon>Patulibacter</taxon>
    </lineage>
</organism>
<accession>H0EBW2</accession>
<evidence type="ECO:0000313" key="2">
    <source>
        <dbReference type="Proteomes" id="UP000005143"/>
    </source>
</evidence>